<sequence length="150" mass="16575">MFAGLKDMLPGQHKNPPPSQTPAPTGPPGTPQGGPPGGPPPEQQGGASAENEITPPVPEGAEPLDEAEVEKMLFDEYLGAAEYTYEEFLEIVQQPPEEKGETEDEKRHWQHPRRWKVVLWNLAITNYMSDHLSAFVEIEFGGSKEECKVQ</sequence>
<dbReference type="RefSeq" id="XP_013235257.1">
    <property type="nucleotide sequence ID" value="XM_013379803.1"/>
</dbReference>
<feature type="compositionally biased region" description="Pro residues" evidence="1">
    <location>
        <begin position="15"/>
        <end position="42"/>
    </location>
</feature>
<keyword evidence="3" id="KW-1185">Reference proteome</keyword>
<evidence type="ECO:0000256" key="1">
    <source>
        <dbReference type="SAM" id="MobiDB-lite"/>
    </source>
</evidence>
<dbReference type="GeneID" id="25257683"/>
<dbReference type="VEuPathDB" id="ToxoDB:ETH2_1018300"/>
<feature type="non-terminal residue" evidence="2">
    <location>
        <position position="150"/>
    </location>
</feature>
<reference evidence="2" key="1">
    <citation type="submission" date="2013-10" db="EMBL/GenBank/DDBJ databases">
        <title>Genomic analysis of the causative agents of coccidiosis in chickens.</title>
        <authorList>
            <person name="Reid A.J."/>
            <person name="Blake D."/>
            <person name="Billington K."/>
            <person name="Browne H."/>
            <person name="Dunn M."/>
            <person name="Hung S."/>
            <person name="Kawahara F."/>
            <person name="Miranda-Saavedra D."/>
            <person name="Mourier T."/>
            <person name="Nagra H."/>
            <person name="Otto T.D."/>
            <person name="Rawlings N."/>
            <person name="Sanchez A."/>
            <person name="Sanders M."/>
            <person name="Subramaniam C."/>
            <person name="Tay Y."/>
            <person name="Dear P."/>
            <person name="Doerig C."/>
            <person name="Gruber A."/>
            <person name="Parkinson J."/>
            <person name="Shirley M."/>
            <person name="Wan K.L."/>
            <person name="Berriman M."/>
            <person name="Tomley F."/>
            <person name="Pain A."/>
        </authorList>
    </citation>
    <scope>NUCLEOTIDE SEQUENCE [LARGE SCALE GENOMIC DNA]</scope>
    <source>
        <strain evidence="2">Houghton</strain>
    </source>
</reference>
<feature type="region of interest" description="Disordered" evidence="1">
    <location>
        <begin position="1"/>
        <end position="64"/>
    </location>
</feature>
<name>U6L7H7_EIMTE</name>
<dbReference type="VEuPathDB" id="ToxoDB:ETH_00043220"/>
<gene>
    <name evidence="2" type="ORF">ETH_00043220</name>
</gene>
<evidence type="ECO:0000313" key="3">
    <source>
        <dbReference type="Proteomes" id="UP000030747"/>
    </source>
</evidence>
<organism evidence="2 3">
    <name type="scientific">Eimeria tenella</name>
    <name type="common">Coccidian parasite</name>
    <dbReference type="NCBI Taxonomy" id="5802"/>
    <lineage>
        <taxon>Eukaryota</taxon>
        <taxon>Sar</taxon>
        <taxon>Alveolata</taxon>
        <taxon>Apicomplexa</taxon>
        <taxon>Conoidasida</taxon>
        <taxon>Coccidia</taxon>
        <taxon>Eucoccidiorida</taxon>
        <taxon>Eimeriorina</taxon>
        <taxon>Eimeriidae</taxon>
        <taxon>Eimeria</taxon>
    </lineage>
</organism>
<protein>
    <submittedName>
        <fullName evidence="2">Chromosome III, complete sequence, related</fullName>
    </submittedName>
</protein>
<dbReference type="OrthoDB" id="67700at2759"/>
<dbReference type="EMBL" id="HG677204">
    <property type="protein sequence ID" value="CDJ44509.1"/>
    <property type="molecule type" value="Genomic_DNA"/>
</dbReference>
<evidence type="ECO:0000313" key="2">
    <source>
        <dbReference type="EMBL" id="CDJ44509.1"/>
    </source>
</evidence>
<reference evidence="2" key="2">
    <citation type="submission" date="2013-10" db="EMBL/GenBank/DDBJ databases">
        <authorList>
            <person name="Aslett M."/>
        </authorList>
    </citation>
    <scope>NUCLEOTIDE SEQUENCE [LARGE SCALE GENOMIC DNA]</scope>
    <source>
        <strain evidence="2">Houghton</strain>
    </source>
</reference>
<proteinExistence type="predicted"/>
<accession>U6L7H7</accession>
<dbReference type="Proteomes" id="UP000030747">
    <property type="component" value="Unassembled WGS sequence"/>
</dbReference>
<dbReference type="AlphaFoldDB" id="U6L7H7"/>